<dbReference type="Pfam" id="PF21750">
    <property type="entry name" value="DACNH"/>
    <property type="match status" value="1"/>
</dbReference>
<reference evidence="2 3" key="1">
    <citation type="submission" date="2022-03" db="EMBL/GenBank/DDBJ databases">
        <title>Hymenobactersp. isolated from the air.</title>
        <authorList>
            <person name="Won M."/>
            <person name="Kwon S.-W."/>
        </authorList>
    </citation>
    <scope>NUCLEOTIDE SEQUENCE [LARGE SCALE GENOMIC DNA]</scope>
    <source>
        <strain evidence="2 3">KACC 21982</strain>
    </source>
</reference>
<feature type="domain" description="DAC" evidence="1">
    <location>
        <begin position="349"/>
        <end position="494"/>
    </location>
</feature>
<dbReference type="RefSeq" id="WP_243794748.1">
    <property type="nucleotide sequence ID" value="NZ_CP094669.1"/>
</dbReference>
<evidence type="ECO:0000313" key="2">
    <source>
        <dbReference type="EMBL" id="UOG73025.1"/>
    </source>
</evidence>
<dbReference type="Pfam" id="PF21752">
    <property type="entry name" value="DACNG"/>
    <property type="match status" value="1"/>
</dbReference>
<dbReference type="PROSITE" id="PS51794">
    <property type="entry name" value="DAC"/>
    <property type="match status" value="1"/>
</dbReference>
<dbReference type="EMBL" id="CP094669">
    <property type="protein sequence ID" value="UOG73025.1"/>
    <property type="molecule type" value="Genomic_DNA"/>
</dbReference>
<dbReference type="InterPro" id="IPR003390">
    <property type="entry name" value="DNA_integrity_scan_DisA_N"/>
</dbReference>
<dbReference type="SUPFAM" id="SSF143597">
    <property type="entry name" value="YojJ-like"/>
    <property type="match status" value="1"/>
</dbReference>
<accession>A0ABY4CRY9</accession>
<dbReference type="InterPro" id="IPR048555">
    <property type="entry name" value="DACNH"/>
</dbReference>
<evidence type="ECO:0000313" key="3">
    <source>
        <dbReference type="Proteomes" id="UP000831113"/>
    </source>
</evidence>
<dbReference type="Gene3D" id="3.40.1700.10">
    <property type="entry name" value="DNA integrity scanning protein, DisA, N-terminal domain"/>
    <property type="match status" value="1"/>
</dbReference>
<dbReference type="Pfam" id="PF02457">
    <property type="entry name" value="DAC"/>
    <property type="match status" value="1"/>
</dbReference>
<keyword evidence="3" id="KW-1185">Reference proteome</keyword>
<name>A0ABY4CRY9_9BACT</name>
<gene>
    <name evidence="2" type="ORF">MTX78_12910</name>
</gene>
<evidence type="ECO:0000259" key="1">
    <source>
        <dbReference type="PROSITE" id="PS51794"/>
    </source>
</evidence>
<protein>
    <submittedName>
        <fullName evidence="2">DNA integrity scanning protein DisA nucleotide-binding domain protein</fullName>
    </submittedName>
</protein>
<dbReference type="InterPro" id="IPR048554">
    <property type="entry name" value="DACNG"/>
</dbReference>
<sequence length="494" mass="55040">MPTLQLPSMWDHQSLFRVSAQLFADGIFNLLDRNLKPEVFLLGLASARETDEPQAVVVEPATLRYTPADFAGVKALAADLEPDGPRDVVYHLHPDDHDRYEKLRWYALLQQATQQTLTELTATRTEERISFCSVPISMYGYLVVIVLQLSRETYEAYYTLPVLSTGNRPTSLVNATVQEFLQDCSRALRESGTDDDRPVLDRDYNEVLRAAGRSFMLRVAAGTHGLYDACNGVAALRHEGDEGIGTMLVARRHHPAIVSVLTLDSPIPLRDHRRVRKLLELSEDRTALVSDATDVFGLGYLVAPDDQAYEPIFTVHFTRHYSWELTHDNQLMMKVVSNTPRLPQGRVDATNFARAVQRVFPYLDEAAIGYLWELTQRATSQPTGTILVVSEGAAQEAARLTRQCFRVVPRLMTPSVLRLVTNIDGAVLVEPNGICHAIGAILDGLATEKGDSSRGSRYNSALRYVESSRYPCLAVVVSEDGLIDLLPPIHRNGK</sequence>
<organism evidence="2 3">
    <name type="scientific">Hymenobacter tibetensis</name>
    <dbReference type="NCBI Taxonomy" id="497967"/>
    <lineage>
        <taxon>Bacteria</taxon>
        <taxon>Pseudomonadati</taxon>
        <taxon>Bacteroidota</taxon>
        <taxon>Cytophagia</taxon>
        <taxon>Cytophagales</taxon>
        <taxon>Hymenobacteraceae</taxon>
        <taxon>Hymenobacter</taxon>
    </lineage>
</organism>
<proteinExistence type="predicted"/>
<dbReference type="Proteomes" id="UP000831113">
    <property type="component" value="Chromosome"/>
</dbReference>
<dbReference type="InterPro" id="IPR036888">
    <property type="entry name" value="DNA_integrity_DisA_N_sf"/>
</dbReference>